<dbReference type="EMBL" id="FQUB01000088">
    <property type="protein sequence ID" value="SHF90099.1"/>
    <property type="molecule type" value="Genomic_DNA"/>
</dbReference>
<name>A0A8B4BX94_HEYCO</name>
<comment type="similarity">
    <text evidence="1 5">Belongs to the FliD family.</text>
</comment>
<protein>
    <recommendedName>
        <fullName evidence="5">Flagellar hook-associated protein 2</fullName>
        <shortName evidence="5">HAP2</shortName>
    </recommendedName>
    <alternativeName>
        <fullName evidence="5">Flagellar cap protein</fullName>
    </alternativeName>
</protein>
<comment type="subunit">
    <text evidence="2 5">Homopentamer.</text>
</comment>
<dbReference type="PANTHER" id="PTHR30288:SF0">
    <property type="entry name" value="FLAGELLAR HOOK-ASSOCIATED PROTEIN 2"/>
    <property type="match status" value="1"/>
</dbReference>
<evidence type="ECO:0000313" key="8">
    <source>
        <dbReference type="EMBL" id="SHF90099.1"/>
    </source>
</evidence>
<keyword evidence="3" id="KW-0175">Coiled coil</keyword>
<evidence type="ECO:0000259" key="7">
    <source>
        <dbReference type="Pfam" id="PF07195"/>
    </source>
</evidence>
<dbReference type="Pfam" id="PF02465">
    <property type="entry name" value="FliD_N"/>
    <property type="match status" value="1"/>
</dbReference>
<keyword evidence="8" id="KW-0966">Cell projection</keyword>
<comment type="caution">
    <text evidence="8">The sequence shown here is derived from an EMBL/GenBank/DDBJ whole genome shotgun (WGS) entry which is preliminary data.</text>
</comment>
<feature type="domain" description="Flagellar hook-associated protein 2 N-terminal" evidence="6">
    <location>
        <begin position="12"/>
        <end position="109"/>
    </location>
</feature>
<dbReference type="Proteomes" id="UP000184029">
    <property type="component" value="Unassembled WGS sequence"/>
</dbReference>
<keyword evidence="4 5" id="KW-0975">Bacterial flagellum</keyword>
<proteinExistence type="inferred from homology"/>
<sequence length="693" mass="76387">MSSIQRITGLASGMDIDSIVEKMMTAAKQPLVKLQQQKQILEWQEEDYRTLNQKYFDFRSTLSNMKLTSKYRARTTTSSNESYVTATAANNASLGSTTIQSVKQLATAATRVAKAPISTDSSNKVDLNQSLWKQSGNFSGSIEWSQGGVISDTITAKGDSTDPTSVTFDLKGTLNSNMPMNVKMNGKTYEVVTDPSVTLSDNQVLLTTAGGQATLKFNSNISAGTSISVEYVVDKATKSATVSSDTKSIQLDFGDIITDSFTMTVGNNNVSLSQGTDGNMNLFIGSTQIGTLNPETGKIDFNSDFGSIYSGSAIQISYQQNYTSFNLKTYTSSGLVNGNFYIGADKTLNDVISKVNNSNLGLTMYYDEYKDMFTLTRKETGNFNSSSSVDGKEIIISSDTDTYDFLRDTLKFSGSTEYGGTNAVFNINGLDTERTSNTFTISGVTYTLKSEFDSPVTISVSNDVDTIYNNIKNFVDQYNSLIDAVQSKLNEDRYPDYAPLTDDQRKELTNTQQDQWDKKARSGLLRNDMTLKSSLSNMRSLIYSKVNNANISSEYNQLSSIGITTTSDWLKGGKLEINEDKLKAAIQNDPDSVELLFRATGSTTSEKGIVQRLYDSVNNTYNTIVDKAGKSTYVNTQFTIGKNINDLTDKISDMNDKLGKLEDRYYAQFTAMEQAIQKYNSQYTYLSSFFSNS</sequence>
<comment type="function">
    <text evidence="5">Required for morphogenesis and for the elongation of the flagellar filament by facilitating polymerization of the flagellin monomers at the tip of growing filament. Forms a capping structure, which prevents flagellin subunits (transported through the central channel of the flagellum) from leaking out without polymerization at the distal end.</text>
</comment>
<dbReference type="RefSeq" id="WP_029143070.1">
    <property type="nucleotide sequence ID" value="NZ_ALAS01000082.1"/>
</dbReference>
<evidence type="ECO:0000256" key="3">
    <source>
        <dbReference type="ARBA" id="ARBA00023054"/>
    </source>
</evidence>
<accession>A0A8B4BX94</accession>
<dbReference type="GO" id="GO:0007155">
    <property type="term" value="P:cell adhesion"/>
    <property type="evidence" value="ECO:0007669"/>
    <property type="project" value="InterPro"/>
</dbReference>
<dbReference type="GO" id="GO:0009424">
    <property type="term" value="C:bacterial-type flagellum hook"/>
    <property type="evidence" value="ECO:0007669"/>
    <property type="project" value="UniProtKB-UniRule"/>
</dbReference>
<dbReference type="GeneID" id="29812582"/>
<dbReference type="AlphaFoldDB" id="A0A8B4BX94"/>
<keyword evidence="8" id="KW-0969">Cilium</keyword>
<evidence type="ECO:0000256" key="5">
    <source>
        <dbReference type="RuleBase" id="RU362066"/>
    </source>
</evidence>
<dbReference type="InterPro" id="IPR003481">
    <property type="entry name" value="FliD_N"/>
</dbReference>
<comment type="subcellular location">
    <subcellularLocation>
        <location evidence="5">Secreted</location>
    </subcellularLocation>
    <subcellularLocation>
        <location evidence="5">Bacterial flagellum</location>
    </subcellularLocation>
</comment>
<dbReference type="InterPro" id="IPR040026">
    <property type="entry name" value="FliD"/>
</dbReference>
<evidence type="ECO:0000313" key="9">
    <source>
        <dbReference type="Proteomes" id="UP000184029"/>
    </source>
</evidence>
<keyword evidence="8" id="KW-0282">Flagellum</keyword>
<reference evidence="8 9" key="1">
    <citation type="submission" date="2016-11" db="EMBL/GenBank/DDBJ databases">
        <authorList>
            <person name="Varghese N."/>
            <person name="Submissions S."/>
        </authorList>
    </citation>
    <scope>NUCLEOTIDE SEQUENCE [LARGE SCALE GENOMIC DNA]</scope>
    <source>
        <strain evidence="8 9">DSM 1</strain>
    </source>
</reference>
<evidence type="ECO:0000259" key="6">
    <source>
        <dbReference type="Pfam" id="PF02465"/>
    </source>
</evidence>
<dbReference type="GO" id="GO:0009421">
    <property type="term" value="C:bacterial-type flagellum filament cap"/>
    <property type="evidence" value="ECO:0007669"/>
    <property type="project" value="InterPro"/>
</dbReference>
<organism evidence="8 9">
    <name type="scientific">Heyndrickxia coagulans DSM 1 = ATCC 7050</name>
    <dbReference type="NCBI Taxonomy" id="1121088"/>
    <lineage>
        <taxon>Bacteria</taxon>
        <taxon>Bacillati</taxon>
        <taxon>Bacillota</taxon>
        <taxon>Bacilli</taxon>
        <taxon>Bacillales</taxon>
        <taxon>Bacillaceae</taxon>
        <taxon>Heyndrickxia</taxon>
    </lineage>
</organism>
<dbReference type="GO" id="GO:0005576">
    <property type="term" value="C:extracellular region"/>
    <property type="evidence" value="ECO:0007669"/>
    <property type="project" value="UniProtKB-SubCell"/>
</dbReference>
<feature type="domain" description="Flagellar hook-associated protein 2 C-terminal" evidence="7">
    <location>
        <begin position="420"/>
        <end position="681"/>
    </location>
</feature>
<evidence type="ECO:0000256" key="2">
    <source>
        <dbReference type="ARBA" id="ARBA00011255"/>
    </source>
</evidence>
<keyword evidence="5" id="KW-0964">Secreted</keyword>
<evidence type="ECO:0000256" key="4">
    <source>
        <dbReference type="ARBA" id="ARBA00023143"/>
    </source>
</evidence>
<dbReference type="PANTHER" id="PTHR30288">
    <property type="entry name" value="FLAGELLAR CAP/ASSEMBLY PROTEIN FLID"/>
    <property type="match status" value="1"/>
</dbReference>
<dbReference type="InterPro" id="IPR010809">
    <property type="entry name" value="FliD_C"/>
</dbReference>
<dbReference type="Pfam" id="PF07195">
    <property type="entry name" value="FliD_C"/>
    <property type="match status" value="1"/>
</dbReference>
<dbReference type="GO" id="GO:0071973">
    <property type="term" value="P:bacterial-type flagellum-dependent cell motility"/>
    <property type="evidence" value="ECO:0007669"/>
    <property type="project" value="TreeGrafter"/>
</dbReference>
<gene>
    <name evidence="8" type="ORF">SAMN02745208_02870</name>
</gene>
<dbReference type="KEGG" id="bcoa:BF29_3196"/>
<evidence type="ECO:0000256" key="1">
    <source>
        <dbReference type="ARBA" id="ARBA00009764"/>
    </source>
</evidence>